<keyword evidence="4" id="KW-1003">Cell membrane</keyword>
<dbReference type="SMART" id="SM00304">
    <property type="entry name" value="HAMP"/>
    <property type="match status" value="1"/>
</dbReference>
<dbReference type="EC" id="2.7.13.3" evidence="3"/>
<evidence type="ECO:0000256" key="2">
    <source>
        <dbReference type="ARBA" id="ARBA00004651"/>
    </source>
</evidence>
<gene>
    <name evidence="12" type="ORF">O0S08_22195</name>
</gene>
<comment type="subcellular location">
    <subcellularLocation>
        <location evidence="2">Cell membrane</location>
        <topology evidence="2">Multi-pass membrane protein</topology>
    </subcellularLocation>
</comment>
<dbReference type="EMBL" id="CP114040">
    <property type="protein sequence ID" value="WAS98851.1"/>
    <property type="molecule type" value="Genomic_DNA"/>
</dbReference>
<evidence type="ECO:0000256" key="5">
    <source>
        <dbReference type="ARBA" id="ARBA00022553"/>
    </source>
</evidence>
<keyword evidence="6" id="KW-0808">Transferase</keyword>
<dbReference type="CDD" id="cd06225">
    <property type="entry name" value="HAMP"/>
    <property type="match status" value="1"/>
</dbReference>
<dbReference type="Gene3D" id="1.10.8.500">
    <property type="entry name" value="HAMP domain in histidine kinase"/>
    <property type="match status" value="1"/>
</dbReference>
<dbReference type="Proteomes" id="UP001164459">
    <property type="component" value="Chromosome"/>
</dbReference>
<dbReference type="PANTHER" id="PTHR44936">
    <property type="entry name" value="SENSOR PROTEIN CREC"/>
    <property type="match status" value="1"/>
</dbReference>
<dbReference type="Pfam" id="PF02518">
    <property type="entry name" value="HATPase_c"/>
    <property type="match status" value="1"/>
</dbReference>
<dbReference type="Pfam" id="PF00512">
    <property type="entry name" value="HisKA"/>
    <property type="match status" value="1"/>
</dbReference>
<evidence type="ECO:0000256" key="3">
    <source>
        <dbReference type="ARBA" id="ARBA00012438"/>
    </source>
</evidence>
<organism evidence="12 13">
    <name type="scientific">Nannocystis punicea</name>
    <dbReference type="NCBI Taxonomy" id="2995304"/>
    <lineage>
        <taxon>Bacteria</taxon>
        <taxon>Pseudomonadati</taxon>
        <taxon>Myxococcota</taxon>
        <taxon>Polyangia</taxon>
        <taxon>Nannocystales</taxon>
        <taxon>Nannocystaceae</taxon>
        <taxon>Nannocystis</taxon>
    </lineage>
</organism>
<dbReference type="InterPro" id="IPR036890">
    <property type="entry name" value="HATPase_C_sf"/>
</dbReference>
<evidence type="ECO:0000256" key="4">
    <source>
        <dbReference type="ARBA" id="ARBA00022475"/>
    </source>
</evidence>
<accession>A0ABY7HI08</accession>
<dbReference type="GO" id="GO:0005524">
    <property type="term" value="F:ATP binding"/>
    <property type="evidence" value="ECO:0007669"/>
    <property type="project" value="UniProtKB-KW"/>
</dbReference>
<dbReference type="SUPFAM" id="SSF47384">
    <property type="entry name" value="Homodimeric domain of signal transducing histidine kinase"/>
    <property type="match status" value="1"/>
</dbReference>
<name>A0ABY7HI08_9BACT</name>
<evidence type="ECO:0000256" key="6">
    <source>
        <dbReference type="ARBA" id="ARBA00022679"/>
    </source>
</evidence>
<dbReference type="SMART" id="SM00387">
    <property type="entry name" value="HATPase_c"/>
    <property type="match status" value="1"/>
</dbReference>
<dbReference type="InterPro" id="IPR003594">
    <property type="entry name" value="HATPase_dom"/>
</dbReference>
<evidence type="ECO:0000256" key="7">
    <source>
        <dbReference type="ARBA" id="ARBA00022741"/>
    </source>
</evidence>
<dbReference type="PRINTS" id="PR00344">
    <property type="entry name" value="BCTRLSENSOR"/>
</dbReference>
<dbReference type="PROSITE" id="PS50885">
    <property type="entry name" value="HAMP"/>
    <property type="match status" value="1"/>
</dbReference>
<feature type="domain" description="Histidine kinase" evidence="10">
    <location>
        <begin position="236"/>
        <end position="442"/>
    </location>
</feature>
<feature type="domain" description="HAMP" evidence="11">
    <location>
        <begin position="176"/>
        <end position="228"/>
    </location>
</feature>
<evidence type="ECO:0000313" key="13">
    <source>
        <dbReference type="Proteomes" id="UP001164459"/>
    </source>
</evidence>
<dbReference type="InterPro" id="IPR004358">
    <property type="entry name" value="Sig_transdc_His_kin-like_C"/>
</dbReference>
<dbReference type="InterPro" id="IPR003661">
    <property type="entry name" value="HisK_dim/P_dom"/>
</dbReference>
<protein>
    <recommendedName>
        <fullName evidence="3">histidine kinase</fullName>
        <ecNumber evidence="3">2.7.13.3</ecNumber>
    </recommendedName>
</protein>
<reference evidence="12" key="1">
    <citation type="submission" date="2022-11" db="EMBL/GenBank/DDBJ databases">
        <title>Minimal conservation of predation-associated metabolite biosynthetic gene clusters underscores biosynthetic potential of Myxococcota including descriptions for ten novel species: Archangium lansinium sp. nov., Myxococcus landrumus sp. nov., Nannocystis bai.</title>
        <authorList>
            <person name="Ahearne A."/>
            <person name="Stevens C."/>
            <person name="Dowd S."/>
        </authorList>
    </citation>
    <scope>NUCLEOTIDE SEQUENCE</scope>
    <source>
        <strain evidence="12">Fl3</strain>
    </source>
</reference>
<keyword evidence="7" id="KW-0547">Nucleotide-binding</keyword>
<evidence type="ECO:0000256" key="9">
    <source>
        <dbReference type="ARBA" id="ARBA00022840"/>
    </source>
</evidence>
<evidence type="ECO:0000259" key="11">
    <source>
        <dbReference type="PROSITE" id="PS50885"/>
    </source>
</evidence>
<dbReference type="Gene3D" id="1.10.287.130">
    <property type="match status" value="1"/>
</dbReference>
<evidence type="ECO:0000256" key="1">
    <source>
        <dbReference type="ARBA" id="ARBA00000085"/>
    </source>
</evidence>
<dbReference type="PROSITE" id="PS50109">
    <property type="entry name" value="HIS_KIN"/>
    <property type="match status" value="1"/>
</dbReference>
<dbReference type="InterPro" id="IPR050980">
    <property type="entry name" value="2C_sensor_his_kinase"/>
</dbReference>
<evidence type="ECO:0000313" key="12">
    <source>
        <dbReference type="EMBL" id="WAS98851.1"/>
    </source>
</evidence>
<dbReference type="SUPFAM" id="SSF55874">
    <property type="entry name" value="ATPase domain of HSP90 chaperone/DNA topoisomerase II/histidine kinase"/>
    <property type="match status" value="1"/>
</dbReference>
<dbReference type="SMART" id="SM00388">
    <property type="entry name" value="HisKA"/>
    <property type="match status" value="1"/>
</dbReference>
<dbReference type="PANTHER" id="PTHR44936:SF10">
    <property type="entry name" value="SENSOR PROTEIN RSTB"/>
    <property type="match status" value="1"/>
</dbReference>
<sequence>MNNLFVRFYVGVVAALALALLLVVLAAAGRHETTAAREAQSARLAEHYVELTQGNHWLMQEALLARPPAEWDAVLEQWRPHFRYPIALQPARELLAGELPPFVRERLAVGEPAAWSRLASPTSERLTLYLPLAGSDRVLVEELELGPPVDVLLDLLGVDLVVLLAILGLTILALTRPLARHVNRLADAASAFGAGRLDARVGASAPEPIGRLARTFNAMAERIQRAADEQQATLQAISHELRTPIVRLHFALEVAGGALAEVPAAREHLEEMARDVGEIEALVEELLTYARLQPGAPPLELVQLDLAELVHDVVRDLGPLAPRLALGIDGPASAPCSAHPRHLARAVSNLLRNAQRHARAQVRVRFAVAGSAATVTVDDDGPGIPEEHRARVFLPFERLDASRSRATGGYGLGLAIVHRVMQAHGGSARAEACDLGGARLVLAWSWPGEADRGD</sequence>
<keyword evidence="8" id="KW-0418">Kinase</keyword>
<dbReference type="Gene3D" id="3.30.565.10">
    <property type="entry name" value="Histidine kinase-like ATPase, C-terminal domain"/>
    <property type="match status" value="1"/>
</dbReference>
<keyword evidence="4" id="KW-0472">Membrane</keyword>
<keyword evidence="13" id="KW-1185">Reference proteome</keyword>
<dbReference type="Pfam" id="PF00672">
    <property type="entry name" value="HAMP"/>
    <property type="match status" value="1"/>
</dbReference>
<keyword evidence="5" id="KW-0597">Phosphoprotein</keyword>
<evidence type="ECO:0000256" key="8">
    <source>
        <dbReference type="ARBA" id="ARBA00022777"/>
    </source>
</evidence>
<comment type="catalytic activity">
    <reaction evidence="1">
        <text>ATP + protein L-histidine = ADP + protein N-phospho-L-histidine.</text>
        <dbReference type="EC" id="2.7.13.3"/>
    </reaction>
</comment>
<proteinExistence type="predicted"/>
<dbReference type="InterPro" id="IPR036097">
    <property type="entry name" value="HisK_dim/P_sf"/>
</dbReference>
<keyword evidence="9 12" id="KW-0067">ATP-binding</keyword>
<dbReference type="InterPro" id="IPR005467">
    <property type="entry name" value="His_kinase_dom"/>
</dbReference>
<dbReference type="InterPro" id="IPR003660">
    <property type="entry name" value="HAMP_dom"/>
</dbReference>
<dbReference type="RefSeq" id="WP_269041208.1">
    <property type="nucleotide sequence ID" value="NZ_CP114040.1"/>
</dbReference>
<dbReference type="CDD" id="cd00082">
    <property type="entry name" value="HisKA"/>
    <property type="match status" value="1"/>
</dbReference>
<dbReference type="SUPFAM" id="SSF158472">
    <property type="entry name" value="HAMP domain-like"/>
    <property type="match status" value="1"/>
</dbReference>
<evidence type="ECO:0000259" key="10">
    <source>
        <dbReference type="PROSITE" id="PS50109"/>
    </source>
</evidence>